<dbReference type="AlphaFoldDB" id="A0A0K2T0Y1"/>
<proteinExistence type="predicted"/>
<organism evidence="1">
    <name type="scientific">Lepeophtheirus salmonis</name>
    <name type="common">Salmon louse</name>
    <name type="synonym">Caligus salmonis</name>
    <dbReference type="NCBI Taxonomy" id="72036"/>
    <lineage>
        <taxon>Eukaryota</taxon>
        <taxon>Metazoa</taxon>
        <taxon>Ecdysozoa</taxon>
        <taxon>Arthropoda</taxon>
        <taxon>Crustacea</taxon>
        <taxon>Multicrustacea</taxon>
        <taxon>Hexanauplia</taxon>
        <taxon>Copepoda</taxon>
        <taxon>Siphonostomatoida</taxon>
        <taxon>Caligidae</taxon>
        <taxon>Lepeophtheirus</taxon>
    </lineage>
</organism>
<accession>A0A0K2T0Y1</accession>
<dbReference type="PROSITE" id="PS51257">
    <property type="entry name" value="PROKAR_LIPOPROTEIN"/>
    <property type="match status" value="1"/>
</dbReference>
<reference evidence="1" key="1">
    <citation type="submission" date="2014-05" db="EMBL/GenBank/DDBJ databases">
        <authorList>
            <person name="Chronopoulou M."/>
        </authorList>
    </citation>
    <scope>NUCLEOTIDE SEQUENCE</scope>
    <source>
        <tissue evidence="1">Whole organism</tissue>
    </source>
</reference>
<evidence type="ECO:0000313" key="1">
    <source>
        <dbReference type="EMBL" id="CDW19257.1"/>
    </source>
</evidence>
<sequence>MWDKLCISSVSVQSCCSHLFVLPLDKIIQELASHNSKWTYYTIYLVQQFHQEPYS</sequence>
<protein>
    <submittedName>
        <fullName evidence="1">Uncharacterized protein</fullName>
    </submittedName>
</protein>
<name>A0A0K2T0Y1_LEPSM</name>
<dbReference type="EMBL" id="HACA01001896">
    <property type="protein sequence ID" value="CDW19257.1"/>
    <property type="molecule type" value="Transcribed_RNA"/>
</dbReference>